<reference evidence="3" key="1">
    <citation type="submission" date="2021-03" db="EMBL/GenBank/DDBJ databases">
        <title>Revisited historic fungal species revealed as producer of novel bioactive compounds through whole genome sequencing and comparative genomics.</title>
        <authorList>
            <person name="Vignolle G.A."/>
            <person name="Hochenegger N."/>
            <person name="Mach R.L."/>
            <person name="Mach-Aigner A.R."/>
            <person name="Javad Rahimi M."/>
            <person name="Salim K.A."/>
            <person name="Chan C.M."/>
            <person name="Lim L.B.L."/>
            <person name="Cai F."/>
            <person name="Druzhinina I.S."/>
            <person name="U'Ren J.M."/>
            <person name="Derntl C."/>
        </authorList>
    </citation>
    <scope>NUCLEOTIDE SEQUENCE</scope>
    <source>
        <strain evidence="3">TUCIM 5799</strain>
    </source>
</reference>
<name>A0A9P9WHC0_9PEZI</name>
<feature type="compositionally biased region" description="Basic residues" evidence="1">
    <location>
        <begin position="155"/>
        <end position="174"/>
    </location>
</feature>
<gene>
    <name evidence="3" type="ORF">JX265_008822</name>
</gene>
<proteinExistence type="predicted"/>
<keyword evidence="4" id="KW-1185">Reference proteome</keyword>
<feature type="region of interest" description="Disordered" evidence="1">
    <location>
        <begin position="155"/>
        <end position="187"/>
    </location>
</feature>
<evidence type="ECO:0000256" key="1">
    <source>
        <dbReference type="SAM" id="MobiDB-lite"/>
    </source>
</evidence>
<evidence type="ECO:0000313" key="4">
    <source>
        <dbReference type="Proteomes" id="UP000829685"/>
    </source>
</evidence>
<accession>A0A9P9WHC0</accession>
<feature type="compositionally biased region" description="Low complexity" evidence="1">
    <location>
        <begin position="61"/>
        <end position="117"/>
    </location>
</feature>
<sequence length="242" mass="25911">MNLKGLICNLLAASAVAQDIVTTETTTEFSSLTRSASSTEASVSSIIEYPDSTSPEFTVESTSEPAWSSPTSTTATYASSATSGSTLNPEPTPSSSTSTTSTSITTTDTTTNLLTGTVKPSTSIRVPSTSFVLTSSTTSTLSTVTTSVFSSQTSTKKKTKTTKKKTSTKKKPKHTPTPEPSCKKPKKPACCRRLVVDEIVIIYCDEIYDDGINYIETHYEYCEVRHSEVGCCDKKGKCKPKK</sequence>
<dbReference type="Proteomes" id="UP000829685">
    <property type="component" value="Unassembled WGS sequence"/>
</dbReference>
<evidence type="ECO:0000313" key="3">
    <source>
        <dbReference type="EMBL" id="KAI1863605.1"/>
    </source>
</evidence>
<dbReference type="EMBL" id="JAFIMR010000025">
    <property type="protein sequence ID" value="KAI1863605.1"/>
    <property type="molecule type" value="Genomic_DNA"/>
</dbReference>
<feature type="compositionally biased region" description="Polar residues" evidence="1">
    <location>
        <begin position="51"/>
        <end position="60"/>
    </location>
</feature>
<comment type="caution">
    <text evidence="3">The sequence shown here is derived from an EMBL/GenBank/DDBJ whole genome shotgun (WGS) entry which is preliminary data.</text>
</comment>
<feature type="chain" id="PRO_5040285544" evidence="2">
    <location>
        <begin position="18"/>
        <end position="242"/>
    </location>
</feature>
<feature type="region of interest" description="Disordered" evidence="1">
    <location>
        <begin position="48"/>
        <end position="122"/>
    </location>
</feature>
<organism evidence="3 4">
    <name type="scientific">Neoarthrinium moseri</name>
    <dbReference type="NCBI Taxonomy" id="1658444"/>
    <lineage>
        <taxon>Eukaryota</taxon>
        <taxon>Fungi</taxon>
        <taxon>Dikarya</taxon>
        <taxon>Ascomycota</taxon>
        <taxon>Pezizomycotina</taxon>
        <taxon>Sordariomycetes</taxon>
        <taxon>Xylariomycetidae</taxon>
        <taxon>Amphisphaeriales</taxon>
        <taxon>Apiosporaceae</taxon>
        <taxon>Neoarthrinium</taxon>
    </lineage>
</organism>
<feature type="signal peptide" evidence="2">
    <location>
        <begin position="1"/>
        <end position="17"/>
    </location>
</feature>
<protein>
    <submittedName>
        <fullName evidence="3">Uncharacterized protein</fullName>
    </submittedName>
</protein>
<dbReference type="AlphaFoldDB" id="A0A9P9WHC0"/>
<keyword evidence="2" id="KW-0732">Signal</keyword>
<evidence type="ECO:0000256" key="2">
    <source>
        <dbReference type="SAM" id="SignalP"/>
    </source>
</evidence>